<reference evidence="2" key="1">
    <citation type="submission" date="2018-02" db="EMBL/GenBank/DDBJ databases">
        <authorList>
            <person name="Cohen D.B."/>
            <person name="Kent A.D."/>
        </authorList>
    </citation>
    <scope>NUCLEOTIDE SEQUENCE</scope>
</reference>
<feature type="region of interest" description="Disordered" evidence="1">
    <location>
        <begin position="65"/>
        <end position="88"/>
    </location>
</feature>
<evidence type="ECO:0000256" key="1">
    <source>
        <dbReference type="SAM" id="MobiDB-lite"/>
    </source>
</evidence>
<feature type="compositionally biased region" description="Polar residues" evidence="1">
    <location>
        <begin position="65"/>
        <end position="81"/>
    </location>
</feature>
<dbReference type="EMBL" id="OIVN01001126">
    <property type="protein sequence ID" value="SPC90197.1"/>
    <property type="molecule type" value="Genomic_DNA"/>
</dbReference>
<protein>
    <submittedName>
        <fullName evidence="2">Uncharacterized protein</fullName>
    </submittedName>
</protein>
<proteinExistence type="predicted"/>
<dbReference type="AlphaFoldDB" id="A0A2N9FH88"/>
<sequence>MDVGELGHEQRDCTDNEVQLQRQVGVEVGPFGSWLRADNNSFQPGLNPNLLLEFDRVQCRMRTGQSLNPATNEEAVNQWSPRNGRGEESSWQQAVQSASDKWNEIVENEKTKETKLPVMAAVNDEVPAMEHNKYFETVDIGSPANDL</sequence>
<name>A0A2N9FH88_FAGSY</name>
<evidence type="ECO:0000313" key="2">
    <source>
        <dbReference type="EMBL" id="SPC90197.1"/>
    </source>
</evidence>
<organism evidence="2">
    <name type="scientific">Fagus sylvatica</name>
    <name type="common">Beechnut</name>
    <dbReference type="NCBI Taxonomy" id="28930"/>
    <lineage>
        <taxon>Eukaryota</taxon>
        <taxon>Viridiplantae</taxon>
        <taxon>Streptophyta</taxon>
        <taxon>Embryophyta</taxon>
        <taxon>Tracheophyta</taxon>
        <taxon>Spermatophyta</taxon>
        <taxon>Magnoliopsida</taxon>
        <taxon>eudicotyledons</taxon>
        <taxon>Gunneridae</taxon>
        <taxon>Pentapetalae</taxon>
        <taxon>rosids</taxon>
        <taxon>fabids</taxon>
        <taxon>Fagales</taxon>
        <taxon>Fagaceae</taxon>
        <taxon>Fagus</taxon>
    </lineage>
</organism>
<accession>A0A2N9FH88</accession>
<gene>
    <name evidence="2" type="ORF">FSB_LOCUS18079</name>
</gene>